<dbReference type="Proteomes" id="UP001057452">
    <property type="component" value="Chromosome 22"/>
</dbReference>
<protein>
    <submittedName>
        <fullName evidence="1">Uncharacterized protein</fullName>
    </submittedName>
</protein>
<reference evidence="1" key="1">
    <citation type="submission" date="2022-05" db="EMBL/GenBank/DDBJ databases">
        <title>Chromosome-level genome of Chaenocephalus aceratus.</title>
        <authorList>
            <person name="Park H."/>
        </authorList>
    </citation>
    <scope>NUCLEOTIDE SEQUENCE</scope>
    <source>
        <strain evidence="1">KU_202001</strain>
    </source>
</reference>
<evidence type="ECO:0000313" key="2">
    <source>
        <dbReference type="Proteomes" id="UP001057452"/>
    </source>
</evidence>
<keyword evidence="2" id="KW-1185">Reference proteome</keyword>
<feature type="non-terminal residue" evidence="1">
    <location>
        <position position="1"/>
    </location>
</feature>
<name>A0ACB9WID6_CHAAC</name>
<proteinExistence type="predicted"/>
<dbReference type="EMBL" id="CM043806">
    <property type="protein sequence ID" value="KAI4812942.1"/>
    <property type="molecule type" value="Genomic_DNA"/>
</dbReference>
<evidence type="ECO:0000313" key="1">
    <source>
        <dbReference type="EMBL" id="KAI4812942.1"/>
    </source>
</evidence>
<organism evidence="1 2">
    <name type="scientific">Chaenocephalus aceratus</name>
    <name type="common">Blackfin icefish</name>
    <name type="synonym">Chaenichthys aceratus</name>
    <dbReference type="NCBI Taxonomy" id="36190"/>
    <lineage>
        <taxon>Eukaryota</taxon>
        <taxon>Metazoa</taxon>
        <taxon>Chordata</taxon>
        <taxon>Craniata</taxon>
        <taxon>Vertebrata</taxon>
        <taxon>Euteleostomi</taxon>
        <taxon>Actinopterygii</taxon>
        <taxon>Neopterygii</taxon>
        <taxon>Teleostei</taxon>
        <taxon>Neoteleostei</taxon>
        <taxon>Acanthomorphata</taxon>
        <taxon>Eupercaria</taxon>
        <taxon>Perciformes</taxon>
        <taxon>Notothenioidei</taxon>
        <taxon>Channichthyidae</taxon>
        <taxon>Chaenocephalus</taxon>
    </lineage>
</organism>
<gene>
    <name evidence="1" type="ORF">KUCAC02_024304</name>
</gene>
<accession>A0ACB9WID6</accession>
<comment type="caution">
    <text evidence="1">The sequence shown here is derived from an EMBL/GenBank/DDBJ whole genome shotgun (WGS) entry which is preliminary data.</text>
</comment>
<sequence>PDFTSPPTSAPRTTDTPPQMNTCTLINARGTAESRWTGCVAPPPAVPVARTAPGLEPYQHAPAQTADDHRTSQRLQSIPGFRMARLFSSACFYLLNQGFLCDSASPVGSVVVESLAPQILQPFNPCLNEHLHQGRPVKTPPTEGHSDFTRSRSEEEGTHNDACRPPDDPVADVSEPADPDGLPRLLRTHLRPAAPQGFAASDSAASEAQSAAQRGGGAPAVISQSSVTPKSAGSSSPRMLQPPRLHKRVSLPALKPGGTGSFASLKPGCSLGPLANRTKQLPPPSRGLPCFNAGLQVQSLSLCRTSLLQPRRASEPFSDPRGSHSSLEEPNQGTLRDPRSARILIPLSRSGLSKPKIP</sequence>